<dbReference type="KEGG" id="alkq:M9189_05485"/>
<dbReference type="GO" id="GO:0015920">
    <property type="term" value="P:lipopolysaccharide transport"/>
    <property type="evidence" value="ECO:0007669"/>
    <property type="project" value="TreeGrafter"/>
</dbReference>
<dbReference type="PROSITE" id="PS51012">
    <property type="entry name" value="ABC_TM2"/>
    <property type="match status" value="1"/>
</dbReference>
<protein>
    <recommendedName>
        <fullName evidence="9">Transport permease protein</fullName>
    </recommendedName>
</protein>
<keyword evidence="4 9" id="KW-1003">Cell membrane</keyword>
<dbReference type="GO" id="GO:0005886">
    <property type="term" value="C:plasma membrane"/>
    <property type="evidence" value="ECO:0007669"/>
    <property type="project" value="UniProtKB-SubCell"/>
</dbReference>
<evidence type="ECO:0000256" key="8">
    <source>
        <dbReference type="ARBA" id="ARBA00023136"/>
    </source>
</evidence>
<dbReference type="InterPro" id="IPR013525">
    <property type="entry name" value="ABC2_TM"/>
</dbReference>
<keyword evidence="5" id="KW-0997">Cell inner membrane</keyword>
<evidence type="ECO:0000256" key="1">
    <source>
        <dbReference type="ARBA" id="ARBA00004429"/>
    </source>
</evidence>
<evidence type="ECO:0000313" key="12">
    <source>
        <dbReference type="Proteomes" id="UP001056426"/>
    </source>
</evidence>
<evidence type="ECO:0000259" key="10">
    <source>
        <dbReference type="PROSITE" id="PS51012"/>
    </source>
</evidence>
<dbReference type="PANTHER" id="PTHR30413">
    <property type="entry name" value="INNER MEMBRANE TRANSPORT PERMEASE"/>
    <property type="match status" value="1"/>
</dbReference>
<dbReference type="AlphaFoldDB" id="A0A9J6ZTA9"/>
<feature type="transmembrane region" description="Helical" evidence="9">
    <location>
        <begin position="76"/>
        <end position="93"/>
    </location>
</feature>
<feature type="domain" description="ABC transmembrane type-2" evidence="10">
    <location>
        <begin position="46"/>
        <end position="273"/>
    </location>
</feature>
<accession>A0A9J6ZTA9</accession>
<proteinExistence type="inferred from homology"/>
<evidence type="ECO:0000313" key="11">
    <source>
        <dbReference type="EMBL" id="URW80803.1"/>
    </source>
</evidence>
<dbReference type="RefSeq" id="WP_250725236.1">
    <property type="nucleotide sequence ID" value="NZ_CP098400.1"/>
</dbReference>
<feature type="transmembrane region" description="Helical" evidence="9">
    <location>
        <begin position="159"/>
        <end position="182"/>
    </location>
</feature>
<evidence type="ECO:0000256" key="9">
    <source>
        <dbReference type="RuleBase" id="RU361157"/>
    </source>
</evidence>
<keyword evidence="8 9" id="KW-0472">Membrane</keyword>
<feature type="transmembrane region" description="Helical" evidence="9">
    <location>
        <begin position="194"/>
        <end position="213"/>
    </location>
</feature>
<dbReference type="InterPro" id="IPR047817">
    <property type="entry name" value="ABC2_TM_bact-type"/>
</dbReference>
<keyword evidence="7 9" id="KW-1133">Transmembrane helix</keyword>
<dbReference type="GO" id="GO:0140359">
    <property type="term" value="F:ABC-type transporter activity"/>
    <property type="evidence" value="ECO:0007669"/>
    <property type="project" value="InterPro"/>
</dbReference>
<gene>
    <name evidence="11" type="ORF">M9189_05485</name>
</gene>
<evidence type="ECO:0000256" key="6">
    <source>
        <dbReference type="ARBA" id="ARBA00022692"/>
    </source>
</evidence>
<keyword evidence="3 9" id="KW-0813">Transport</keyword>
<keyword evidence="6 9" id="KW-0812">Transmembrane</keyword>
<reference evidence="11" key="2">
    <citation type="submission" date="2022-06" db="EMBL/GenBank/DDBJ databases">
        <title>Xiashengella guii gen. nov. sp. nov., a bacterium isolated form anaerobic digestion tank.</title>
        <authorList>
            <person name="Huang H."/>
        </authorList>
    </citation>
    <scope>NUCLEOTIDE SEQUENCE</scope>
    <source>
        <strain evidence="11">Ai-910</strain>
    </source>
</reference>
<name>A0A9J6ZTA9_9BACT</name>
<dbReference type="EMBL" id="CP098400">
    <property type="protein sequence ID" value="URW80803.1"/>
    <property type="molecule type" value="Genomic_DNA"/>
</dbReference>
<dbReference type="Pfam" id="PF01061">
    <property type="entry name" value="ABC2_membrane"/>
    <property type="match status" value="1"/>
</dbReference>
<evidence type="ECO:0000256" key="3">
    <source>
        <dbReference type="ARBA" id="ARBA00022448"/>
    </source>
</evidence>
<reference evidence="11" key="1">
    <citation type="submission" date="2022-05" db="EMBL/GenBank/DDBJ databases">
        <authorList>
            <person name="Sun X."/>
        </authorList>
    </citation>
    <scope>NUCLEOTIDE SEQUENCE</scope>
    <source>
        <strain evidence="11">Ai-910</strain>
    </source>
</reference>
<feature type="transmembrane region" description="Helical" evidence="9">
    <location>
        <begin position="251"/>
        <end position="270"/>
    </location>
</feature>
<feature type="transmembrane region" description="Helical" evidence="9">
    <location>
        <begin position="49"/>
        <end position="70"/>
    </location>
</feature>
<comment type="similarity">
    <text evidence="2 9">Belongs to the ABC-2 integral membrane protein family.</text>
</comment>
<evidence type="ECO:0000256" key="4">
    <source>
        <dbReference type="ARBA" id="ARBA00022475"/>
    </source>
</evidence>
<feature type="transmembrane region" description="Helical" evidence="9">
    <location>
        <begin position="126"/>
        <end position="147"/>
    </location>
</feature>
<dbReference type="Proteomes" id="UP001056426">
    <property type="component" value="Chromosome"/>
</dbReference>
<dbReference type="PANTHER" id="PTHR30413:SF8">
    <property type="entry name" value="TRANSPORT PERMEASE PROTEIN"/>
    <property type="match status" value="1"/>
</dbReference>
<evidence type="ECO:0000256" key="2">
    <source>
        <dbReference type="ARBA" id="ARBA00007783"/>
    </source>
</evidence>
<keyword evidence="12" id="KW-1185">Reference proteome</keyword>
<evidence type="ECO:0000256" key="5">
    <source>
        <dbReference type="ARBA" id="ARBA00022519"/>
    </source>
</evidence>
<organism evidence="11 12">
    <name type="scientific">Xiashengella succiniciproducens</name>
    <dbReference type="NCBI Taxonomy" id="2949635"/>
    <lineage>
        <taxon>Bacteria</taxon>
        <taxon>Pseudomonadati</taxon>
        <taxon>Bacteroidota</taxon>
        <taxon>Bacteroidia</taxon>
        <taxon>Marinilabiliales</taxon>
        <taxon>Marinilabiliaceae</taxon>
        <taxon>Xiashengella</taxon>
    </lineage>
</organism>
<evidence type="ECO:0000256" key="7">
    <source>
        <dbReference type="ARBA" id="ARBA00022989"/>
    </source>
</evidence>
<sequence>MSDYDLIIRPKRHAFDINFKEIWQYRDLLLMFVKRDVITVYKQTVLGPIWFVVQPILTTITYIVVFGNIAKISTDGTPMALFYLSGIVIWNYFSESFTQTSDTFMQNSQIFGKVYFPRLIMPLSKVISGLIKFFIQLCFFLLVYAYYLINDPGVVQPNWTIALIPFYVLIMSMTGLGLGILFTSMTTKYRDLKFLITFGVQLLMYATPVIYPMSTIPEGKFKMILQLNPLSPIVESFKYSFLGAGEFSLTGLAYSLGFALVALFLGMIVFHKTERNFIDTV</sequence>
<comment type="subcellular location">
    <subcellularLocation>
        <location evidence="1">Cell inner membrane</location>
        <topology evidence="1">Multi-pass membrane protein</topology>
    </subcellularLocation>
    <subcellularLocation>
        <location evidence="9">Cell membrane</location>
        <topology evidence="9">Multi-pass membrane protein</topology>
    </subcellularLocation>
</comment>